<reference evidence="8" key="2">
    <citation type="submission" date="2021-01" db="UniProtKB">
        <authorList>
            <consortium name="EnsemblPlants"/>
        </authorList>
    </citation>
    <scope>IDENTIFICATION</scope>
</reference>
<feature type="binding site" evidence="6">
    <location>
        <position position="90"/>
    </location>
    <ligand>
        <name>ATP</name>
        <dbReference type="ChEBI" id="CHEBI:30616"/>
    </ligand>
</feature>
<dbReference type="PROSITE" id="PS50011">
    <property type="entry name" value="PROTEIN_KINASE_DOM"/>
    <property type="match status" value="1"/>
</dbReference>
<dbReference type="InterPro" id="IPR000719">
    <property type="entry name" value="Prot_kinase_dom"/>
</dbReference>
<dbReference type="Gene3D" id="3.30.200.20">
    <property type="entry name" value="Phosphorylase Kinase, domain 1"/>
    <property type="match status" value="1"/>
</dbReference>
<dbReference type="PANTHER" id="PTHR27002">
    <property type="entry name" value="RECEPTOR-LIKE SERINE/THREONINE-PROTEIN KINASE SD1-8"/>
    <property type="match status" value="1"/>
</dbReference>
<dbReference type="GO" id="GO:0004674">
    <property type="term" value="F:protein serine/threonine kinase activity"/>
    <property type="evidence" value="ECO:0007669"/>
    <property type="project" value="UniProtKB-KW"/>
</dbReference>
<sequence length="98" mass="11022">MVTDSTDFYKKHIRDHHWKNQSIASHLPNFEDTPSKRDLDGTRNSKFLVFDLITIIAATNDFSISNKLGKGGFGSVYKGSLQNGMEIAVKRLSKYSGQ</sequence>
<keyword evidence="5 6" id="KW-0067">ATP-binding</keyword>
<keyword evidence="4" id="KW-0418">Kinase</keyword>
<evidence type="ECO:0000256" key="2">
    <source>
        <dbReference type="ARBA" id="ARBA00022679"/>
    </source>
</evidence>
<dbReference type="EMBL" id="LRBV02000005">
    <property type="status" value="NOT_ANNOTATED_CDS"/>
    <property type="molecule type" value="Genomic_DNA"/>
</dbReference>
<evidence type="ECO:0000313" key="8">
    <source>
        <dbReference type="EnsemblPlants" id="QL05p078733:mrna"/>
    </source>
</evidence>
<keyword evidence="2" id="KW-0808">Transferase</keyword>
<feature type="domain" description="Protein kinase" evidence="7">
    <location>
        <begin position="62"/>
        <end position="98"/>
    </location>
</feature>
<dbReference type="Proteomes" id="UP000594261">
    <property type="component" value="Chromosome 5"/>
</dbReference>
<dbReference type="InParanoid" id="A0A7N2R5N0"/>
<evidence type="ECO:0000256" key="1">
    <source>
        <dbReference type="ARBA" id="ARBA00022527"/>
    </source>
</evidence>
<evidence type="ECO:0000256" key="5">
    <source>
        <dbReference type="ARBA" id="ARBA00022840"/>
    </source>
</evidence>
<name>A0A7N2R5N0_QUELO</name>
<dbReference type="PROSITE" id="PS00107">
    <property type="entry name" value="PROTEIN_KINASE_ATP"/>
    <property type="match status" value="1"/>
</dbReference>
<dbReference type="InterPro" id="IPR011009">
    <property type="entry name" value="Kinase-like_dom_sf"/>
</dbReference>
<dbReference type="EnsemblPlants" id="QL05p078733:mrna">
    <property type="protein sequence ID" value="QL05p078733:mrna"/>
    <property type="gene ID" value="QL05p078733"/>
</dbReference>
<keyword evidence="9" id="KW-1185">Reference proteome</keyword>
<organism evidence="8 9">
    <name type="scientific">Quercus lobata</name>
    <name type="common">Valley oak</name>
    <dbReference type="NCBI Taxonomy" id="97700"/>
    <lineage>
        <taxon>Eukaryota</taxon>
        <taxon>Viridiplantae</taxon>
        <taxon>Streptophyta</taxon>
        <taxon>Embryophyta</taxon>
        <taxon>Tracheophyta</taxon>
        <taxon>Spermatophyta</taxon>
        <taxon>Magnoliopsida</taxon>
        <taxon>eudicotyledons</taxon>
        <taxon>Gunneridae</taxon>
        <taxon>Pentapetalae</taxon>
        <taxon>rosids</taxon>
        <taxon>fabids</taxon>
        <taxon>Fagales</taxon>
        <taxon>Fagaceae</taxon>
        <taxon>Quercus</taxon>
    </lineage>
</organism>
<evidence type="ECO:0000256" key="6">
    <source>
        <dbReference type="PROSITE-ProRule" id="PRU10141"/>
    </source>
</evidence>
<dbReference type="InterPro" id="IPR017441">
    <property type="entry name" value="Protein_kinase_ATP_BS"/>
</dbReference>
<evidence type="ECO:0000256" key="3">
    <source>
        <dbReference type="ARBA" id="ARBA00022741"/>
    </source>
</evidence>
<dbReference type="GO" id="GO:0005524">
    <property type="term" value="F:ATP binding"/>
    <property type="evidence" value="ECO:0007669"/>
    <property type="project" value="UniProtKB-UniRule"/>
</dbReference>
<accession>A0A7N2R5N0</accession>
<evidence type="ECO:0000313" key="9">
    <source>
        <dbReference type="Proteomes" id="UP000594261"/>
    </source>
</evidence>
<dbReference type="GO" id="GO:0005886">
    <property type="term" value="C:plasma membrane"/>
    <property type="evidence" value="ECO:0007669"/>
    <property type="project" value="TreeGrafter"/>
</dbReference>
<dbReference type="PANTHER" id="PTHR27002:SF1095">
    <property type="entry name" value="G-TYPE LECTIN S-RECEPTOR-LIKE SERINE_THREONINE-PROTEIN KINASE RKS1"/>
    <property type="match status" value="1"/>
</dbReference>
<evidence type="ECO:0000256" key="4">
    <source>
        <dbReference type="ARBA" id="ARBA00022777"/>
    </source>
</evidence>
<dbReference type="SUPFAM" id="SSF56112">
    <property type="entry name" value="Protein kinase-like (PK-like)"/>
    <property type="match status" value="1"/>
</dbReference>
<protein>
    <recommendedName>
        <fullName evidence="7">Protein kinase domain-containing protein</fullName>
    </recommendedName>
</protein>
<proteinExistence type="predicted"/>
<dbReference type="Gramene" id="QL05p078733:mrna">
    <property type="protein sequence ID" value="QL05p078733:mrna"/>
    <property type="gene ID" value="QL05p078733"/>
</dbReference>
<keyword evidence="1" id="KW-0723">Serine/threonine-protein kinase</keyword>
<dbReference type="AlphaFoldDB" id="A0A7N2R5N0"/>
<keyword evidence="3 6" id="KW-0547">Nucleotide-binding</keyword>
<reference evidence="8 9" key="1">
    <citation type="journal article" date="2016" name="G3 (Bethesda)">
        <title>First Draft Assembly and Annotation of the Genome of a California Endemic Oak Quercus lobata Nee (Fagaceae).</title>
        <authorList>
            <person name="Sork V.L."/>
            <person name="Fitz-Gibbon S.T."/>
            <person name="Puiu D."/>
            <person name="Crepeau M."/>
            <person name="Gugger P.F."/>
            <person name="Sherman R."/>
            <person name="Stevens K."/>
            <person name="Langley C.H."/>
            <person name="Pellegrini M."/>
            <person name="Salzberg S.L."/>
        </authorList>
    </citation>
    <scope>NUCLEOTIDE SEQUENCE [LARGE SCALE GENOMIC DNA]</scope>
    <source>
        <strain evidence="8 9">cv. SW786</strain>
    </source>
</reference>
<evidence type="ECO:0000259" key="7">
    <source>
        <dbReference type="PROSITE" id="PS50011"/>
    </source>
</evidence>